<reference evidence="1 2" key="1">
    <citation type="submission" date="2020-07" db="EMBL/GenBank/DDBJ databases">
        <title>Sequencing the genomes of 1000 actinobacteria strains.</title>
        <authorList>
            <person name="Klenk H.-P."/>
        </authorList>
    </citation>
    <scope>NUCLEOTIDE SEQUENCE [LARGE SCALE GENOMIC DNA]</scope>
    <source>
        <strain evidence="1 2">DSM 18248</strain>
    </source>
</reference>
<name>A0A7Y9YI60_9ACTN</name>
<gene>
    <name evidence="1" type="ORF">BKA05_003694</name>
</gene>
<dbReference type="RefSeq" id="WP_179532761.1">
    <property type="nucleotide sequence ID" value="NZ_BAAAPP010000001.1"/>
</dbReference>
<dbReference type="InterPro" id="IPR011257">
    <property type="entry name" value="DNA_glycosylase"/>
</dbReference>
<proteinExistence type="predicted"/>
<sequence>MADPDPARTCRELLERDGRTYADEGEVALRDEPAALYRLLVLCMLASTRIRAEVAAAAARELWAAGLTSPERMRGSTWQQRVEALGRGGYRRYDESTATALAEGAALVRNRWDDDLRLVRDRCDGPAEVAEELQAVPRLGPVGAGIFVREVQAVWPDLGPHLDERARRAATAAGLSADARRLTDHVPDGRFVALAATLARLGPTGVRER</sequence>
<protein>
    <recommendedName>
        <fullName evidence="3">Endonuclease III</fullName>
    </recommendedName>
</protein>
<keyword evidence="2" id="KW-1185">Reference proteome</keyword>
<evidence type="ECO:0008006" key="3">
    <source>
        <dbReference type="Google" id="ProtNLM"/>
    </source>
</evidence>
<dbReference type="Proteomes" id="UP000537326">
    <property type="component" value="Unassembled WGS sequence"/>
</dbReference>
<dbReference type="EMBL" id="JACBZI010000001">
    <property type="protein sequence ID" value="NYI12179.1"/>
    <property type="molecule type" value="Genomic_DNA"/>
</dbReference>
<dbReference type="GO" id="GO:0003824">
    <property type="term" value="F:catalytic activity"/>
    <property type="evidence" value="ECO:0007669"/>
    <property type="project" value="InterPro"/>
</dbReference>
<dbReference type="GO" id="GO:0006281">
    <property type="term" value="P:DNA repair"/>
    <property type="evidence" value="ECO:0007669"/>
    <property type="project" value="InterPro"/>
</dbReference>
<organism evidence="1 2">
    <name type="scientific">Nocardioides marinus</name>
    <dbReference type="NCBI Taxonomy" id="374514"/>
    <lineage>
        <taxon>Bacteria</taxon>
        <taxon>Bacillati</taxon>
        <taxon>Actinomycetota</taxon>
        <taxon>Actinomycetes</taxon>
        <taxon>Propionibacteriales</taxon>
        <taxon>Nocardioidaceae</taxon>
        <taxon>Nocardioides</taxon>
    </lineage>
</organism>
<accession>A0A7Y9YI60</accession>
<dbReference type="SUPFAM" id="SSF48150">
    <property type="entry name" value="DNA-glycosylase"/>
    <property type="match status" value="1"/>
</dbReference>
<dbReference type="AlphaFoldDB" id="A0A7Y9YI60"/>
<evidence type="ECO:0000313" key="1">
    <source>
        <dbReference type="EMBL" id="NYI12179.1"/>
    </source>
</evidence>
<comment type="caution">
    <text evidence="1">The sequence shown here is derived from an EMBL/GenBank/DDBJ whole genome shotgun (WGS) entry which is preliminary data.</text>
</comment>
<evidence type="ECO:0000313" key="2">
    <source>
        <dbReference type="Proteomes" id="UP000537326"/>
    </source>
</evidence>